<comment type="subunit">
    <text evidence="15">Homodimer. Interacts with MARCH8. Interacts (via cytoplasmic domain) with PHB1 and PHB2; the interactions increases after priming with CD40. Interacts with CD28.</text>
</comment>
<evidence type="ECO:0000256" key="18">
    <source>
        <dbReference type="SAM" id="MobiDB-lite"/>
    </source>
</evidence>
<evidence type="ECO:0000259" key="20">
    <source>
        <dbReference type="PROSITE" id="PS50835"/>
    </source>
</evidence>
<evidence type="ECO:0000256" key="7">
    <source>
        <dbReference type="ARBA" id="ARBA00022989"/>
    </source>
</evidence>
<dbReference type="EMBL" id="U39392">
    <property type="protein sequence ID" value="AAC52332.1"/>
    <property type="status" value="JOINED"/>
    <property type="molecule type" value="Genomic_DNA"/>
</dbReference>
<dbReference type="InterPro" id="IPR036179">
    <property type="entry name" value="Ig-like_dom_sf"/>
</dbReference>
<dbReference type="EMBL" id="U39465">
    <property type="protein sequence ID" value="AAC52333.1"/>
    <property type="status" value="JOINED"/>
    <property type="molecule type" value="Genomic_DNA"/>
</dbReference>
<dbReference type="EMBL" id="AH006741">
    <property type="protein sequence ID" value="AAC52333.1"/>
    <property type="molecule type" value="Genomic_DNA"/>
</dbReference>
<evidence type="ECO:0000256" key="12">
    <source>
        <dbReference type="ARBA" id="ARBA00023180"/>
    </source>
</evidence>
<comment type="function">
    <text evidence="14">Receptor involved in the costimulatory signal essential for T-lymphocyte proliferation and interleukin-2 production, by binding CD28 or CTLA-4. May play a critical role in the early events of T-cell activation and costimulation of naive T-cells, such as deciding between immunity and anergy that is made by T-cells within 24 hours after activation. Also involved in the regulation of B cells function, plays a role in regulating the level of IgG(1) produced. Upon CD40 engagement, activates NF-kappa-B signaling pathway via phospholipase C and protein kinase C activation.</text>
</comment>
<dbReference type="EMBL" id="U39466">
    <property type="protein sequence ID" value="AAC52333.1"/>
    <property type="status" value="JOINED"/>
    <property type="molecule type" value="Genomic_DNA"/>
</dbReference>
<gene>
    <name evidence="21" type="primary">B7-2</name>
</gene>
<protein>
    <recommendedName>
        <fullName evidence="16">T-lymphocyte activation antigen CD86</fullName>
    </recommendedName>
    <alternativeName>
        <fullName evidence="17">Activation B7-2 antigen</fullName>
    </alternativeName>
</protein>
<keyword evidence="9 19" id="KW-0472">Membrane</keyword>
<evidence type="ECO:0000256" key="5">
    <source>
        <dbReference type="ARBA" id="ARBA00022843"/>
    </source>
</evidence>
<comment type="subcellular location">
    <subcellularLocation>
        <location evidence="1">Cell membrane</location>
        <topology evidence="1">Single-pass type I membrane protein</topology>
    </subcellularLocation>
</comment>
<dbReference type="Gene3D" id="2.60.40.10">
    <property type="entry name" value="Immunoglobulins"/>
    <property type="match status" value="2"/>
</dbReference>
<dbReference type="EMBL" id="U39462">
    <property type="protein sequence ID" value="AAC52332.1"/>
    <property type="status" value="JOINED"/>
    <property type="molecule type" value="Genomic_DNA"/>
</dbReference>
<evidence type="ECO:0000256" key="11">
    <source>
        <dbReference type="ARBA" id="ARBA00023170"/>
    </source>
</evidence>
<keyword evidence="13" id="KW-0393">Immunoglobulin domain</keyword>
<dbReference type="EMBL" id="U39461">
    <property type="protein sequence ID" value="AAC52333.1"/>
    <property type="status" value="JOINED"/>
    <property type="molecule type" value="Genomic_DNA"/>
</dbReference>
<dbReference type="EMBL" id="U39464">
    <property type="protein sequence ID" value="AAC52333.1"/>
    <property type="status" value="JOINED"/>
    <property type="molecule type" value="Genomic_DNA"/>
</dbReference>
<evidence type="ECO:0000256" key="19">
    <source>
        <dbReference type="SAM" id="Phobius"/>
    </source>
</evidence>
<dbReference type="FunFam" id="2.60.40.10:FF:000765">
    <property type="entry name" value="CD86 isoform 1"/>
    <property type="match status" value="1"/>
</dbReference>
<dbReference type="Pfam" id="PF07686">
    <property type="entry name" value="V-set"/>
    <property type="match status" value="1"/>
</dbReference>
<evidence type="ECO:0000256" key="15">
    <source>
        <dbReference type="ARBA" id="ARBA00062369"/>
    </source>
</evidence>
<evidence type="ECO:0000256" key="13">
    <source>
        <dbReference type="ARBA" id="ARBA00023319"/>
    </source>
</evidence>
<evidence type="ECO:0000256" key="8">
    <source>
        <dbReference type="ARBA" id="ARBA00023130"/>
    </source>
</evidence>
<evidence type="ECO:0000313" key="21">
    <source>
        <dbReference type="EMBL" id="AAC52333.1"/>
    </source>
</evidence>
<keyword evidence="3 19" id="KW-0812">Transmembrane</keyword>
<dbReference type="EMBL" id="U39463">
    <property type="protein sequence ID" value="AAC52333.1"/>
    <property type="status" value="JOINED"/>
    <property type="molecule type" value="Genomic_DNA"/>
</dbReference>
<dbReference type="InterPro" id="IPR051713">
    <property type="entry name" value="T-cell_Activation_Regulation"/>
</dbReference>
<dbReference type="InterPro" id="IPR013106">
    <property type="entry name" value="Ig_V-set"/>
</dbReference>
<dbReference type="EMBL" id="U39457">
    <property type="protein sequence ID" value="AAC52333.1"/>
    <property type="status" value="JOINED"/>
    <property type="molecule type" value="Genomic_DNA"/>
</dbReference>
<name>Q64381_MOUSE</name>
<dbReference type="InterPro" id="IPR037677">
    <property type="entry name" value="CD86_IgV"/>
</dbReference>
<dbReference type="EMBL" id="U39463">
    <property type="protein sequence ID" value="AAC52332.1"/>
    <property type="status" value="JOINED"/>
    <property type="molecule type" value="Genomic_DNA"/>
</dbReference>
<reference evidence="21" key="1">
    <citation type="journal article" date="1995" name="J. Immunol.">
        <title>Differential expression of alternate mB7-2 transcripts.</title>
        <authorList>
            <person name="Borriello F."/>
            <person name="Oliveros J."/>
            <person name="Freeman G.J."/>
            <person name="Nadler L.M."/>
            <person name="Sharpe A.H."/>
        </authorList>
    </citation>
    <scope>NUCLEOTIDE SEQUENCE</scope>
    <source>
        <strain evidence="21">129</strain>
    </source>
</reference>
<sequence>MAKTIRRLSVAFLTLSDRGPHYKILLPLPHKGWTPGLTHNASLYCASIILKNTMGLAILIFVTVLLISDAVSVETQAYFNGTAYLPCPFTKAQNISLSELVVFWQDQQKLVLYEHYLGTEKLDSVNAKYLGRTSFDRNNWTLRLHNVQIKDMGSYDCFIQKKPPTGSIILQQTLTELSVIANFSEPEIKLAQNVTGNSGINLTCTSKQGHPKPKKMYFLITNSTNEYGDNMQISQDNVTELFSISNSLSLSFPDGVWHMTVVCVLETESMKISSKPLNFTQEFPSPQTYWKEITASVTVALLLVMLLIIVCHKKPNQPSRPSNTASKLERDSNADRETINLKELEPQIASAKPNAE</sequence>
<feature type="compositionally biased region" description="Basic and acidic residues" evidence="18">
    <location>
        <begin position="327"/>
        <end position="345"/>
    </location>
</feature>
<dbReference type="SMART" id="SM00406">
    <property type="entry name" value="IGv"/>
    <property type="match status" value="1"/>
</dbReference>
<dbReference type="EMBL" id="U39461">
    <property type="protein sequence ID" value="AAC52332.1"/>
    <property type="status" value="JOINED"/>
    <property type="molecule type" value="Genomic_DNA"/>
</dbReference>
<feature type="domain" description="Ig-like" evidence="20">
    <location>
        <begin position="85"/>
        <end position="175"/>
    </location>
</feature>
<evidence type="ECO:0000256" key="4">
    <source>
        <dbReference type="ARBA" id="ARBA00022729"/>
    </source>
</evidence>
<keyword evidence="7 19" id="KW-1133">Transmembrane helix</keyword>
<dbReference type="GO" id="GO:0005886">
    <property type="term" value="C:plasma membrane"/>
    <property type="evidence" value="ECO:0007669"/>
    <property type="project" value="UniProtKB-SubCell"/>
</dbReference>
<dbReference type="EMBL" id="U39466">
    <property type="protein sequence ID" value="AAC52332.1"/>
    <property type="status" value="JOINED"/>
    <property type="molecule type" value="Genomic_DNA"/>
</dbReference>
<keyword evidence="6" id="KW-0391">Immunity</keyword>
<dbReference type="EMBL" id="U39457">
    <property type="protein sequence ID" value="AAC52332.1"/>
    <property type="status" value="JOINED"/>
    <property type="molecule type" value="Genomic_DNA"/>
</dbReference>
<dbReference type="GO" id="GO:0007165">
    <property type="term" value="P:signal transduction"/>
    <property type="evidence" value="ECO:0007669"/>
    <property type="project" value="UniProtKB-ARBA"/>
</dbReference>
<dbReference type="GO" id="GO:0046649">
    <property type="term" value="P:lymphocyte activation"/>
    <property type="evidence" value="ECO:0007669"/>
    <property type="project" value="UniProtKB-ARBA"/>
</dbReference>
<dbReference type="InterPro" id="IPR013783">
    <property type="entry name" value="Ig-like_fold"/>
</dbReference>
<evidence type="ECO:0000256" key="3">
    <source>
        <dbReference type="ARBA" id="ARBA00022692"/>
    </source>
</evidence>
<evidence type="ECO:0000256" key="14">
    <source>
        <dbReference type="ARBA" id="ARBA00060284"/>
    </source>
</evidence>
<dbReference type="PROSITE" id="PS50835">
    <property type="entry name" value="IG_LIKE"/>
    <property type="match status" value="1"/>
</dbReference>
<dbReference type="AlphaFoldDB" id="Q64381"/>
<feature type="region of interest" description="Disordered" evidence="18">
    <location>
        <begin position="316"/>
        <end position="356"/>
    </location>
</feature>
<evidence type="ECO:0000256" key="16">
    <source>
        <dbReference type="ARBA" id="ARBA00074065"/>
    </source>
</evidence>
<keyword evidence="4" id="KW-0732">Signal</keyword>
<evidence type="ECO:0000256" key="6">
    <source>
        <dbReference type="ARBA" id="ARBA00022859"/>
    </source>
</evidence>
<dbReference type="GO" id="GO:0002250">
    <property type="term" value="P:adaptive immune response"/>
    <property type="evidence" value="ECO:0007669"/>
    <property type="project" value="UniProtKB-KW"/>
</dbReference>
<dbReference type="InterPro" id="IPR007110">
    <property type="entry name" value="Ig-like_dom"/>
</dbReference>
<feature type="transmembrane region" description="Helical" evidence="19">
    <location>
        <begin position="293"/>
        <end position="311"/>
    </location>
</feature>
<dbReference type="EMBL" id="AH006741">
    <property type="protein sequence ID" value="AAC52332.1"/>
    <property type="molecule type" value="Genomic_DNA"/>
</dbReference>
<dbReference type="PANTHER" id="PTHR25466">
    <property type="entry name" value="T-LYMPHOCYTE ACTIVATION ANTIGEN"/>
    <property type="match status" value="1"/>
</dbReference>
<dbReference type="CDD" id="cd16087">
    <property type="entry name" value="IgV_CD86"/>
    <property type="match status" value="1"/>
</dbReference>
<evidence type="ECO:0000256" key="17">
    <source>
        <dbReference type="ARBA" id="ARBA00078929"/>
    </source>
</evidence>
<evidence type="ECO:0000256" key="1">
    <source>
        <dbReference type="ARBA" id="ARBA00004251"/>
    </source>
</evidence>
<dbReference type="EMBL" id="U39464">
    <property type="protein sequence ID" value="AAC52332.1"/>
    <property type="status" value="JOINED"/>
    <property type="molecule type" value="Genomic_DNA"/>
</dbReference>
<evidence type="ECO:0000256" key="10">
    <source>
        <dbReference type="ARBA" id="ARBA00023157"/>
    </source>
</evidence>
<dbReference type="PANTHER" id="PTHR25466:SF2">
    <property type="entry name" value="T-LYMPHOCYTE ACTIVATION ANTIGEN CD86"/>
    <property type="match status" value="1"/>
</dbReference>
<dbReference type="SUPFAM" id="SSF48726">
    <property type="entry name" value="Immunoglobulin"/>
    <property type="match status" value="1"/>
</dbReference>
<keyword evidence="8" id="KW-1064">Adaptive immunity</keyword>
<organism evidence="21">
    <name type="scientific">Mus musculus</name>
    <name type="common">Mouse</name>
    <dbReference type="NCBI Taxonomy" id="10090"/>
    <lineage>
        <taxon>Eukaryota</taxon>
        <taxon>Metazoa</taxon>
        <taxon>Chordata</taxon>
        <taxon>Craniata</taxon>
        <taxon>Vertebrata</taxon>
        <taxon>Euteleostomi</taxon>
        <taxon>Mammalia</taxon>
        <taxon>Eutheria</taxon>
        <taxon>Euarchontoglires</taxon>
        <taxon>Glires</taxon>
        <taxon>Rodentia</taxon>
        <taxon>Myomorpha</taxon>
        <taxon>Muroidea</taxon>
        <taxon>Muridae</taxon>
        <taxon>Murinae</taxon>
        <taxon>Mus</taxon>
        <taxon>Mus</taxon>
    </lineage>
</organism>
<dbReference type="FunFam" id="2.60.40.10:FF:000582">
    <property type="entry name" value="T-lymphocyte activation antigen CD86"/>
    <property type="match status" value="1"/>
</dbReference>
<keyword evidence="5" id="KW-0832">Ubl conjugation</keyword>
<evidence type="ECO:0000256" key="2">
    <source>
        <dbReference type="ARBA" id="ARBA00022475"/>
    </source>
</evidence>
<dbReference type="GO" id="GO:0008284">
    <property type="term" value="P:positive regulation of cell population proliferation"/>
    <property type="evidence" value="ECO:0007669"/>
    <property type="project" value="UniProtKB-ARBA"/>
</dbReference>
<keyword evidence="11" id="KW-0675">Receptor</keyword>
<evidence type="ECO:0000256" key="9">
    <source>
        <dbReference type="ARBA" id="ARBA00023136"/>
    </source>
</evidence>
<proteinExistence type="predicted"/>
<keyword evidence="2" id="KW-1003">Cell membrane</keyword>
<keyword evidence="10" id="KW-1015">Disulfide bond</keyword>
<feature type="compositionally biased region" description="Polar residues" evidence="18">
    <location>
        <begin position="316"/>
        <end position="326"/>
    </location>
</feature>
<dbReference type="EMBL" id="U39462">
    <property type="protein sequence ID" value="AAC52333.1"/>
    <property type="status" value="JOINED"/>
    <property type="molecule type" value="Genomic_DNA"/>
</dbReference>
<accession>Q64381</accession>
<keyword evidence="12" id="KW-0325">Glycoprotein</keyword>
<feature type="transmembrane region" description="Helical" evidence="19">
    <location>
        <begin position="41"/>
        <end position="67"/>
    </location>
</feature>